<evidence type="ECO:0000256" key="5">
    <source>
        <dbReference type="ARBA" id="ARBA00023242"/>
    </source>
</evidence>
<evidence type="ECO:0000256" key="3">
    <source>
        <dbReference type="ARBA" id="ARBA00022989"/>
    </source>
</evidence>
<evidence type="ECO:0000313" key="7">
    <source>
        <dbReference type="EMBL" id="TKR70618.1"/>
    </source>
</evidence>
<evidence type="ECO:0000256" key="1">
    <source>
        <dbReference type="ARBA" id="ARBA00007387"/>
    </source>
</evidence>
<gene>
    <name evidence="7" type="ORF">L596_022621</name>
</gene>
<dbReference type="AlphaFoldDB" id="A0A4U5MMA7"/>
<proteinExistence type="inferred from homology"/>
<comment type="subcellular location">
    <subcellularLocation>
        <location evidence="6">Nucleus outer membrane</location>
        <topology evidence="6">Single-pass membrane protein</topology>
    </subcellularLocation>
</comment>
<dbReference type="InterPro" id="IPR008547">
    <property type="entry name" value="DUF829_TMEM53"/>
</dbReference>
<reference evidence="7 8" key="2">
    <citation type="journal article" date="2019" name="G3 (Bethesda)">
        <title>Hybrid Assembly of the Genome of the Entomopathogenic Nematode Steinernema carpocapsae Identifies the X-Chromosome.</title>
        <authorList>
            <person name="Serra L."/>
            <person name="Macchietto M."/>
            <person name="Macias-Munoz A."/>
            <person name="McGill C.J."/>
            <person name="Rodriguez I.M."/>
            <person name="Rodriguez B."/>
            <person name="Murad R."/>
            <person name="Mortazavi A."/>
        </authorList>
    </citation>
    <scope>NUCLEOTIDE SEQUENCE [LARGE SCALE GENOMIC DNA]</scope>
    <source>
        <strain evidence="7 8">ALL</strain>
    </source>
</reference>
<dbReference type="PANTHER" id="PTHR12265">
    <property type="entry name" value="TRANSMEMBRANE PROTEIN 53"/>
    <property type="match status" value="1"/>
</dbReference>
<reference evidence="7 8" key="1">
    <citation type="journal article" date="2015" name="Genome Biol.">
        <title>Comparative genomics of Steinernema reveals deeply conserved gene regulatory networks.</title>
        <authorList>
            <person name="Dillman A.R."/>
            <person name="Macchietto M."/>
            <person name="Porter C.F."/>
            <person name="Rogers A."/>
            <person name="Williams B."/>
            <person name="Antoshechkin I."/>
            <person name="Lee M.M."/>
            <person name="Goodwin Z."/>
            <person name="Lu X."/>
            <person name="Lewis E.E."/>
            <person name="Goodrich-Blair H."/>
            <person name="Stock S.P."/>
            <person name="Adams B.J."/>
            <person name="Sternberg P.W."/>
            <person name="Mortazavi A."/>
        </authorList>
    </citation>
    <scope>NUCLEOTIDE SEQUENCE [LARGE SCALE GENOMIC DNA]</scope>
    <source>
        <strain evidence="7 8">ALL</strain>
    </source>
</reference>
<comment type="caution">
    <text evidence="7">The sequence shown here is derived from an EMBL/GenBank/DDBJ whole genome shotgun (WGS) entry which is preliminary data.</text>
</comment>
<organism evidence="7 8">
    <name type="scientific">Steinernema carpocapsae</name>
    <name type="common">Entomopathogenic nematode</name>
    <dbReference type="NCBI Taxonomy" id="34508"/>
    <lineage>
        <taxon>Eukaryota</taxon>
        <taxon>Metazoa</taxon>
        <taxon>Ecdysozoa</taxon>
        <taxon>Nematoda</taxon>
        <taxon>Chromadorea</taxon>
        <taxon>Rhabditida</taxon>
        <taxon>Tylenchina</taxon>
        <taxon>Panagrolaimomorpha</taxon>
        <taxon>Strongyloidoidea</taxon>
        <taxon>Steinernematidae</taxon>
        <taxon>Steinernema</taxon>
    </lineage>
</organism>
<dbReference type="GO" id="GO:0005640">
    <property type="term" value="C:nuclear outer membrane"/>
    <property type="evidence" value="ECO:0007669"/>
    <property type="project" value="UniProtKB-SubCell"/>
</dbReference>
<accession>A0A4U5MMA7</accession>
<evidence type="ECO:0000313" key="8">
    <source>
        <dbReference type="Proteomes" id="UP000298663"/>
    </source>
</evidence>
<evidence type="ECO:0000256" key="2">
    <source>
        <dbReference type="ARBA" id="ARBA00022692"/>
    </source>
</evidence>
<keyword evidence="3" id="KW-1133">Transmembrane helix</keyword>
<dbReference type="InterPro" id="IPR029058">
    <property type="entry name" value="AB_hydrolase_fold"/>
</dbReference>
<protein>
    <submittedName>
        <fullName evidence="7">Uncharacterized protein</fullName>
    </submittedName>
</protein>
<sequence length="301" mass="34981">MWHLQPLLRTSVRSRAFHRTYAKNSDPKLKIYDKNFVLKPHDDPHAPLVAVLGFAGSTDRHLAKYSKVYEDRCTVVRCTAPLRLIPSAQKCFPRANDLYDKILLPGTYPKVIFHLLSGNGSNLFVALWKLLATVPGGEKWKRRTAGIIYDSTPSDFMPRNAAIAMSTATFPTHLQPKFPNVFIAYRNSIWFCIHVKRGITWVQWLWDRQAFERIIGYQALLKIEDLPDLHLFLYSKLDNITSYKDIETLMDVLRKRCPQGKVEGRLFDSGHVDHLKKYPDEYMQVCKRFMEDCLDGHRIRE</sequence>
<dbReference type="OrthoDB" id="77878at2759"/>
<dbReference type="SUPFAM" id="SSF53474">
    <property type="entry name" value="alpha/beta-Hydrolases"/>
    <property type="match status" value="1"/>
</dbReference>
<dbReference type="PANTHER" id="PTHR12265:SF30">
    <property type="entry name" value="TRANSMEMBRANE PROTEIN 53"/>
    <property type="match status" value="1"/>
</dbReference>
<keyword evidence="5" id="KW-0539">Nucleus</keyword>
<name>A0A4U5MMA7_STECR</name>
<comment type="similarity">
    <text evidence="1">Belongs to the TMEM53 family.</text>
</comment>
<dbReference type="EMBL" id="AZBU02000007">
    <property type="protein sequence ID" value="TKR70618.1"/>
    <property type="molecule type" value="Genomic_DNA"/>
</dbReference>
<evidence type="ECO:0000256" key="4">
    <source>
        <dbReference type="ARBA" id="ARBA00023136"/>
    </source>
</evidence>
<keyword evidence="4" id="KW-0472">Membrane</keyword>
<keyword evidence="2" id="KW-0812">Transmembrane</keyword>
<keyword evidence="8" id="KW-1185">Reference proteome</keyword>
<dbReference type="Pfam" id="PF05705">
    <property type="entry name" value="DUF829"/>
    <property type="match status" value="1"/>
</dbReference>
<evidence type="ECO:0000256" key="6">
    <source>
        <dbReference type="ARBA" id="ARBA00034303"/>
    </source>
</evidence>
<dbReference type="Proteomes" id="UP000298663">
    <property type="component" value="Unassembled WGS sequence"/>
</dbReference>